<dbReference type="EMBL" id="LXQA010567623">
    <property type="protein sequence ID" value="MCI59648.1"/>
    <property type="molecule type" value="Genomic_DNA"/>
</dbReference>
<reference evidence="1 2" key="1">
    <citation type="journal article" date="2018" name="Front. Plant Sci.">
        <title>Red Clover (Trifolium pratense) and Zigzag Clover (T. medium) - A Picture of Genomic Similarities and Differences.</title>
        <authorList>
            <person name="Dluhosova J."/>
            <person name="Istvanek J."/>
            <person name="Nedelnik J."/>
            <person name="Repkova J."/>
        </authorList>
    </citation>
    <scope>NUCLEOTIDE SEQUENCE [LARGE SCALE GENOMIC DNA]</scope>
    <source>
        <strain evidence="2">cv. 10/8</strain>
        <tissue evidence="1">Leaf</tissue>
    </source>
</reference>
<proteinExistence type="predicted"/>
<comment type="caution">
    <text evidence="1">The sequence shown here is derived from an EMBL/GenBank/DDBJ whole genome shotgun (WGS) entry which is preliminary data.</text>
</comment>
<organism evidence="1 2">
    <name type="scientific">Trifolium medium</name>
    <dbReference type="NCBI Taxonomy" id="97028"/>
    <lineage>
        <taxon>Eukaryota</taxon>
        <taxon>Viridiplantae</taxon>
        <taxon>Streptophyta</taxon>
        <taxon>Embryophyta</taxon>
        <taxon>Tracheophyta</taxon>
        <taxon>Spermatophyta</taxon>
        <taxon>Magnoliopsida</taxon>
        <taxon>eudicotyledons</taxon>
        <taxon>Gunneridae</taxon>
        <taxon>Pentapetalae</taxon>
        <taxon>rosids</taxon>
        <taxon>fabids</taxon>
        <taxon>Fabales</taxon>
        <taxon>Fabaceae</taxon>
        <taxon>Papilionoideae</taxon>
        <taxon>50 kb inversion clade</taxon>
        <taxon>NPAAA clade</taxon>
        <taxon>Hologalegina</taxon>
        <taxon>IRL clade</taxon>
        <taxon>Trifolieae</taxon>
        <taxon>Trifolium</taxon>
    </lineage>
</organism>
<keyword evidence="2" id="KW-1185">Reference proteome</keyword>
<evidence type="ECO:0000313" key="1">
    <source>
        <dbReference type="EMBL" id="MCI59648.1"/>
    </source>
</evidence>
<dbReference type="Proteomes" id="UP000265520">
    <property type="component" value="Unassembled WGS sequence"/>
</dbReference>
<accession>A0A392TF71</accession>
<dbReference type="AlphaFoldDB" id="A0A392TF71"/>
<evidence type="ECO:0000313" key="2">
    <source>
        <dbReference type="Proteomes" id="UP000265520"/>
    </source>
</evidence>
<sequence length="80" mass="9568">MMKSKFEVINKPTTMKMKRKKRLQLDAVLKWIHNRPIIMVPDKGSGSEEDSWKSNYGNPCCQREHRYITEDEPKRTYPLE</sequence>
<protein>
    <submittedName>
        <fullName evidence="1">Uncharacterized protein</fullName>
    </submittedName>
</protein>
<name>A0A392TF71_9FABA</name>